<sequence length="105" mass="12180">MGNLATKPQVLYPELVRKFMATVNLYHAHEKAKRANDGILTFFIYGIRYRVPLSALRTIYGFENKHQHAIIPEFAGISTFWEHIDTGYFDSAKTLQTDIRHPTLR</sequence>
<keyword evidence="3" id="KW-1185">Reference proteome</keyword>
<dbReference type="Gramene" id="Bo15903s010.1">
    <property type="protein sequence ID" value="Bo15903s010.1"/>
    <property type="gene ID" value="Bo15903s010"/>
</dbReference>
<dbReference type="AlphaFoldDB" id="A0A0D3A042"/>
<feature type="domain" description="Arabidopsis retrotransposon Orf1 C-terminal" evidence="1">
    <location>
        <begin position="8"/>
        <end position="105"/>
    </location>
</feature>
<dbReference type="eggNOG" id="KOG0017">
    <property type="taxonomic scope" value="Eukaryota"/>
</dbReference>
<dbReference type="HOGENOM" id="CLU_2243393_0_0_1"/>
<protein>
    <recommendedName>
        <fullName evidence="1">Arabidopsis retrotransposon Orf1 C-terminal domain-containing protein</fullName>
    </recommendedName>
</protein>
<proteinExistence type="predicted"/>
<dbReference type="Pfam" id="PF03078">
    <property type="entry name" value="ATHILA"/>
    <property type="match status" value="1"/>
</dbReference>
<reference evidence="2" key="1">
    <citation type="journal article" date="2014" name="Genome Biol.">
        <title>Transcriptome and methylome profiling reveals relics of genome dominance in the mesopolyploid Brassica oleracea.</title>
        <authorList>
            <person name="Parkin I.A."/>
            <person name="Koh C."/>
            <person name="Tang H."/>
            <person name="Robinson S.J."/>
            <person name="Kagale S."/>
            <person name="Clarke W.E."/>
            <person name="Town C.D."/>
            <person name="Nixon J."/>
            <person name="Krishnakumar V."/>
            <person name="Bidwell S.L."/>
            <person name="Denoeud F."/>
            <person name="Belcram H."/>
            <person name="Links M.G."/>
            <person name="Just J."/>
            <person name="Clarke C."/>
            <person name="Bender T."/>
            <person name="Huebert T."/>
            <person name="Mason A.S."/>
            <person name="Pires J.C."/>
            <person name="Barker G."/>
            <person name="Moore J."/>
            <person name="Walley P.G."/>
            <person name="Manoli S."/>
            <person name="Batley J."/>
            <person name="Edwards D."/>
            <person name="Nelson M.N."/>
            <person name="Wang X."/>
            <person name="Paterson A.H."/>
            <person name="King G."/>
            <person name="Bancroft I."/>
            <person name="Chalhoub B."/>
            <person name="Sharpe A.G."/>
        </authorList>
    </citation>
    <scope>NUCLEOTIDE SEQUENCE [LARGE SCALE GENOMIC DNA]</scope>
    <source>
        <strain evidence="2">cv. TO1000</strain>
    </source>
</reference>
<name>A0A0D3A042_BRAOL</name>
<accession>A0A0D3A042</accession>
<dbReference type="InterPro" id="IPR004312">
    <property type="entry name" value="ATHILA_Orf1_C"/>
</dbReference>
<dbReference type="EnsemblPlants" id="Bo15903s010.1">
    <property type="protein sequence ID" value="Bo15903s010.1"/>
    <property type="gene ID" value="Bo15903s010"/>
</dbReference>
<organism evidence="2 3">
    <name type="scientific">Brassica oleracea var. oleracea</name>
    <dbReference type="NCBI Taxonomy" id="109376"/>
    <lineage>
        <taxon>Eukaryota</taxon>
        <taxon>Viridiplantae</taxon>
        <taxon>Streptophyta</taxon>
        <taxon>Embryophyta</taxon>
        <taxon>Tracheophyta</taxon>
        <taxon>Spermatophyta</taxon>
        <taxon>Magnoliopsida</taxon>
        <taxon>eudicotyledons</taxon>
        <taxon>Gunneridae</taxon>
        <taxon>Pentapetalae</taxon>
        <taxon>rosids</taxon>
        <taxon>malvids</taxon>
        <taxon>Brassicales</taxon>
        <taxon>Brassicaceae</taxon>
        <taxon>Brassiceae</taxon>
        <taxon>Brassica</taxon>
    </lineage>
</organism>
<evidence type="ECO:0000259" key="1">
    <source>
        <dbReference type="Pfam" id="PF03078"/>
    </source>
</evidence>
<reference evidence="2" key="2">
    <citation type="submission" date="2015-06" db="UniProtKB">
        <authorList>
            <consortium name="EnsemblPlants"/>
        </authorList>
    </citation>
    <scope>IDENTIFICATION</scope>
</reference>
<dbReference type="Proteomes" id="UP000032141">
    <property type="component" value="Unassembled WGS sequence"/>
</dbReference>
<evidence type="ECO:0000313" key="2">
    <source>
        <dbReference type="EnsemblPlants" id="Bo15903s010.1"/>
    </source>
</evidence>
<evidence type="ECO:0000313" key="3">
    <source>
        <dbReference type="Proteomes" id="UP000032141"/>
    </source>
</evidence>